<sequence>MDKKLVCLFVGHREKTEKSRCSPAPSRPFDTARLLPIERAPQALVPEKLTAQRPEQLGEKTKRDARGRRSGFDTRARRLAK</sequence>
<evidence type="ECO:0000256" key="1">
    <source>
        <dbReference type="SAM" id="MobiDB-lite"/>
    </source>
</evidence>
<feature type="region of interest" description="Disordered" evidence="1">
    <location>
        <begin position="40"/>
        <end position="81"/>
    </location>
</feature>
<evidence type="ECO:0000313" key="2">
    <source>
        <dbReference type="EMBL" id="PVE55276.1"/>
    </source>
</evidence>
<evidence type="ECO:0000313" key="3">
    <source>
        <dbReference type="Proteomes" id="UP000244335"/>
    </source>
</evidence>
<proteinExistence type="predicted"/>
<protein>
    <submittedName>
        <fullName evidence="2">Uncharacterized protein</fullName>
    </submittedName>
</protein>
<accession>A0AA92H9W1</accession>
<dbReference type="Proteomes" id="UP000244335">
    <property type="component" value="Unassembled WGS sequence"/>
</dbReference>
<feature type="compositionally biased region" description="Basic and acidic residues" evidence="1">
    <location>
        <begin position="70"/>
        <end position="81"/>
    </location>
</feature>
<name>A0AA92H9W1_RHIRH</name>
<comment type="caution">
    <text evidence="2">The sequence shown here is derived from an EMBL/GenBank/DDBJ whole genome shotgun (WGS) entry which is preliminary data.</text>
</comment>
<gene>
    <name evidence="2" type="ORF">DC430_08710</name>
</gene>
<dbReference type="EMBL" id="QDFR01000002">
    <property type="protein sequence ID" value="PVE55276.1"/>
    <property type="molecule type" value="Genomic_DNA"/>
</dbReference>
<organism evidence="2 3">
    <name type="scientific">Rhizobium rhizogenes</name>
    <name type="common">Agrobacterium rhizogenes</name>
    <dbReference type="NCBI Taxonomy" id="359"/>
    <lineage>
        <taxon>Bacteria</taxon>
        <taxon>Pseudomonadati</taxon>
        <taxon>Pseudomonadota</taxon>
        <taxon>Alphaproteobacteria</taxon>
        <taxon>Hyphomicrobiales</taxon>
        <taxon>Rhizobiaceae</taxon>
        <taxon>Rhizobium/Agrobacterium group</taxon>
        <taxon>Rhizobium</taxon>
    </lineage>
</organism>
<reference evidence="2 3" key="1">
    <citation type="submission" date="2018-04" db="EMBL/GenBank/DDBJ databases">
        <authorList>
            <person name="Hagen T."/>
        </authorList>
    </citation>
    <scope>NUCLEOTIDE SEQUENCE [LARGE SCALE GENOMIC DNA]</scope>
    <source>
        <strain evidence="2 3">TPD7009</strain>
    </source>
</reference>
<dbReference type="AlphaFoldDB" id="A0AA92H9W1"/>